<dbReference type="Proteomes" id="UP000298416">
    <property type="component" value="Unassembled WGS sequence"/>
</dbReference>
<dbReference type="PANTHER" id="PTHR11439">
    <property type="entry name" value="GAG-POL-RELATED RETROTRANSPOSON"/>
    <property type="match status" value="1"/>
</dbReference>
<dbReference type="PANTHER" id="PTHR11439:SF517">
    <property type="entry name" value="CYSTEINE-RICH RLK (RECEPTOR-LIKE PROTEIN KINASE) 8"/>
    <property type="match status" value="1"/>
</dbReference>
<dbReference type="InterPro" id="IPR006501">
    <property type="entry name" value="Pectinesterase_inhib_dom"/>
</dbReference>
<dbReference type="SUPFAM" id="SSF101148">
    <property type="entry name" value="Plant invertase/pectin methylesterase inhibitor"/>
    <property type="match status" value="1"/>
</dbReference>
<dbReference type="NCBIfam" id="TIGR01614">
    <property type="entry name" value="PME_inhib"/>
    <property type="match status" value="1"/>
</dbReference>
<dbReference type="Gene3D" id="1.20.140.40">
    <property type="entry name" value="Invertase/pectin methylesterase inhibitor family protein"/>
    <property type="match status" value="1"/>
</dbReference>
<organism evidence="6">
    <name type="scientific">Salvia splendens</name>
    <name type="common">Scarlet sage</name>
    <dbReference type="NCBI Taxonomy" id="180675"/>
    <lineage>
        <taxon>Eukaryota</taxon>
        <taxon>Viridiplantae</taxon>
        <taxon>Streptophyta</taxon>
        <taxon>Embryophyta</taxon>
        <taxon>Tracheophyta</taxon>
        <taxon>Spermatophyta</taxon>
        <taxon>Magnoliopsida</taxon>
        <taxon>eudicotyledons</taxon>
        <taxon>Gunneridae</taxon>
        <taxon>Pentapetalae</taxon>
        <taxon>asterids</taxon>
        <taxon>lamiids</taxon>
        <taxon>Lamiales</taxon>
        <taxon>Lamiaceae</taxon>
        <taxon>Nepetoideae</taxon>
        <taxon>Mentheae</taxon>
        <taxon>Salviinae</taxon>
        <taxon>Salvia</taxon>
        <taxon>Salvia subgen. Calosphace</taxon>
        <taxon>core Calosphace</taxon>
    </lineage>
</organism>
<sequence length="373" mass="41476">MKHTWLLIFFLSITIHLSSSQSLLNTTCKAMSADSPNIKYGFCATSLQAAPASQCASTRGLATISIRALRYNVTDTRCFIKQLLKNRRWDPYAKQCLGDCFDLYSDAISTVKQAMKDFNARRFDDANVRISSVMDAATTCEDAFAEGGNAVVSPLTKRNADAFQIGAMALSVEYGILARTMISPSYLHLEIKGRMREMQQEQTTPPTSPTSAVGGLSPSFLNERATQRTPKGVKLSKNDKEEKVDPTLYKSLVGSLRYLTCTRPNILYATGLVSCYMENPTTTYFKASKRILRYLKGTIDYGLLNSATNDYRLVGYNDSNWAGDTDDRKSTSGYVFYMRDTAFTWMSKKQPIVTLSTCEAEYVAATFSVCHAV</sequence>
<dbReference type="GO" id="GO:0005576">
    <property type="term" value="C:extracellular region"/>
    <property type="evidence" value="ECO:0007669"/>
    <property type="project" value="UniProtKB-ARBA"/>
</dbReference>
<accession>A0A8X8Z8E4</accession>
<evidence type="ECO:0000313" key="7">
    <source>
        <dbReference type="Proteomes" id="UP000298416"/>
    </source>
</evidence>
<dbReference type="GO" id="GO:0004857">
    <property type="term" value="F:enzyme inhibitor activity"/>
    <property type="evidence" value="ECO:0007669"/>
    <property type="project" value="InterPro"/>
</dbReference>
<dbReference type="InterPro" id="IPR035513">
    <property type="entry name" value="Invertase/methylesterase_inhib"/>
</dbReference>
<keyword evidence="1 4" id="KW-0732">Signal</keyword>
<feature type="domain" description="Pectinesterase inhibitor" evidence="5">
    <location>
        <begin position="19"/>
        <end position="172"/>
    </location>
</feature>
<evidence type="ECO:0000256" key="1">
    <source>
        <dbReference type="ARBA" id="ARBA00022729"/>
    </source>
</evidence>
<name>A0A8X8Z8E4_SALSN</name>
<comment type="similarity">
    <text evidence="3">Belongs to the PMEI family.</text>
</comment>
<keyword evidence="7" id="KW-1185">Reference proteome</keyword>
<evidence type="ECO:0000313" key="6">
    <source>
        <dbReference type="EMBL" id="KAG6395132.1"/>
    </source>
</evidence>
<feature type="signal peptide" evidence="4">
    <location>
        <begin position="1"/>
        <end position="20"/>
    </location>
</feature>
<dbReference type="EMBL" id="PNBA02000017">
    <property type="protein sequence ID" value="KAG6395132.1"/>
    <property type="molecule type" value="Genomic_DNA"/>
</dbReference>
<dbReference type="CDD" id="cd09272">
    <property type="entry name" value="RNase_HI_RT_Ty1"/>
    <property type="match status" value="1"/>
</dbReference>
<proteinExistence type="inferred from homology"/>
<evidence type="ECO:0000256" key="3">
    <source>
        <dbReference type="ARBA" id="ARBA00038471"/>
    </source>
</evidence>
<comment type="caution">
    <text evidence="6">The sequence shown here is derived from an EMBL/GenBank/DDBJ whole genome shotgun (WGS) entry which is preliminary data.</text>
</comment>
<dbReference type="CDD" id="cd15795">
    <property type="entry name" value="PMEI-Pla_a_1_like"/>
    <property type="match status" value="1"/>
</dbReference>
<dbReference type="FunFam" id="1.20.140.40:FF:000002">
    <property type="entry name" value="Putative invertase inhibitor"/>
    <property type="match status" value="1"/>
</dbReference>
<dbReference type="InterPro" id="IPR034088">
    <property type="entry name" value="Pla_a_1-like"/>
</dbReference>
<dbReference type="SMART" id="SM00856">
    <property type="entry name" value="PMEI"/>
    <property type="match status" value="1"/>
</dbReference>
<dbReference type="AlphaFoldDB" id="A0A8X8Z8E4"/>
<gene>
    <name evidence="6" type="ORF">SASPL_145771</name>
</gene>
<evidence type="ECO:0000256" key="4">
    <source>
        <dbReference type="SAM" id="SignalP"/>
    </source>
</evidence>
<feature type="chain" id="PRO_5036442666" description="Pectinesterase inhibitor domain-containing protein" evidence="4">
    <location>
        <begin position="21"/>
        <end position="373"/>
    </location>
</feature>
<evidence type="ECO:0000256" key="2">
    <source>
        <dbReference type="ARBA" id="ARBA00023157"/>
    </source>
</evidence>
<protein>
    <recommendedName>
        <fullName evidence="5">Pectinesterase inhibitor domain-containing protein</fullName>
    </recommendedName>
</protein>
<reference evidence="6" key="1">
    <citation type="submission" date="2018-01" db="EMBL/GenBank/DDBJ databases">
        <authorList>
            <person name="Mao J.F."/>
        </authorList>
    </citation>
    <scope>NUCLEOTIDE SEQUENCE</scope>
    <source>
        <strain evidence="6">Huo1</strain>
        <tissue evidence="6">Leaf</tissue>
    </source>
</reference>
<evidence type="ECO:0000259" key="5">
    <source>
        <dbReference type="SMART" id="SM00856"/>
    </source>
</evidence>
<reference evidence="6" key="2">
    <citation type="submission" date="2020-08" db="EMBL/GenBank/DDBJ databases">
        <title>Plant Genome Project.</title>
        <authorList>
            <person name="Zhang R.-G."/>
        </authorList>
    </citation>
    <scope>NUCLEOTIDE SEQUENCE</scope>
    <source>
        <strain evidence="6">Huo1</strain>
        <tissue evidence="6">Leaf</tissue>
    </source>
</reference>
<keyword evidence="2" id="KW-1015">Disulfide bond</keyword>
<dbReference type="Pfam" id="PF04043">
    <property type="entry name" value="PMEI"/>
    <property type="match status" value="1"/>
</dbReference>